<keyword evidence="4" id="KW-0175">Coiled coil</keyword>
<feature type="compositionally biased region" description="Basic and acidic residues" evidence="5">
    <location>
        <begin position="579"/>
        <end position="617"/>
    </location>
</feature>
<evidence type="ECO:0000256" key="1">
    <source>
        <dbReference type="ARBA" id="ARBA00008535"/>
    </source>
</evidence>
<evidence type="ECO:0000313" key="7">
    <source>
        <dbReference type="Ensembl" id="ENSAMXP00005014196.1"/>
    </source>
</evidence>
<sequence>MKYSKKSWDGTTKGCKKPDTGIVSLFQRFAGRGKQDSEESQRLNLVLCGIDGALKVLISDLILGQNQRRSDPSLEPSLTCVKRAGEVSGRSVTVVKMPALCRILKEDVKCEALRCVSLCDSGVHAFLFIVPVGPLTDADKREVEKIEKTFSSRVKDNLIVIFTTSTMQPPVKDFIEHDTEIRKFLALSEDHYIIVGTEIGKSSKQAGEKLVDEIIKRIKAQPYSLYMYMMVQEEKVRHEVKKKYEEELSKQEKEIQELKMKLKAEGDEEEAQVSSCLRIVLIGKTGNGKSATGNTILGRNEFVTEASMNSVTKACHKGVSEIIGRTVAVIDTPGLFDASLTMEEIQQEIVKCISLSAPGPHAFIIVLSVGRVSKEDVETLDTIKMLFGPKAAMFSIVLFTRGDDLQNQTIKEYVDKCTIEPVRKMLRDCGDRFIAFNNREETDRTQVSELLTMIEMVKNTNTSSKYFTNSMFEEAELSITKKTEEILKKKEKEIEDEKEKLKIKYNQEMEEIKKRLEEEKQKADEEKQQLQRNFRDKMEALKKEFEEKDQMERKKREMEDKARSDEVNMQMQQWQSRITELEIENKKQRDEFEKQLSDRDEEDKKREEKYKQDKEHFQIQQNQAIEELRKSQDEEFKQRGVEEDRRRQKEEDERSDWERRIKEAEHEKTEIQEDLKRKLMEWEEEKKRQIKELQEEDLQRKQKHAEELRAKQEEQERMRETFERDMEEERLRREEEKRQWREESERKDREYEEKKRTMEAQMKEQYEQMEKRRMEEQERRKQEDEERRAEERKLLQEREEDIKRQWQEDIKKREEEIMAREEKEKKEWEELKKKHDQEMKAMKNKFEDMARQQAEQLNEFNASKEKHFQELMEEQQKRYELLDNLYKLTEGQKSKEIKKLRAELDKIKNKSNCTIS</sequence>
<dbReference type="InterPro" id="IPR045058">
    <property type="entry name" value="GIMA/IAN/Toc"/>
</dbReference>
<feature type="coiled-coil region" evidence="4">
    <location>
        <begin position="241"/>
        <end position="268"/>
    </location>
</feature>
<evidence type="ECO:0000259" key="6">
    <source>
        <dbReference type="PROSITE" id="PS51720"/>
    </source>
</evidence>
<dbReference type="FunFam" id="3.40.50.300:FF:000366">
    <property type="entry name" value="GTPase, IMAP family member 2"/>
    <property type="match status" value="1"/>
</dbReference>
<dbReference type="PROSITE" id="PS51720">
    <property type="entry name" value="G_AIG1"/>
    <property type="match status" value="1"/>
</dbReference>
<evidence type="ECO:0000256" key="5">
    <source>
        <dbReference type="SAM" id="MobiDB-lite"/>
    </source>
</evidence>
<reference evidence="7" key="1">
    <citation type="submission" date="2025-08" db="UniProtKB">
        <authorList>
            <consortium name="Ensembl"/>
        </authorList>
    </citation>
    <scope>IDENTIFICATION</scope>
</reference>
<feature type="region of interest" description="Disordered" evidence="5">
    <location>
        <begin position="540"/>
        <end position="676"/>
    </location>
</feature>
<evidence type="ECO:0000256" key="4">
    <source>
        <dbReference type="SAM" id="Coils"/>
    </source>
</evidence>
<name>A0A8B9HRV9_ASTMX</name>
<evidence type="ECO:0000256" key="3">
    <source>
        <dbReference type="ARBA" id="ARBA00023134"/>
    </source>
</evidence>
<dbReference type="Pfam" id="PF04548">
    <property type="entry name" value="AIG1"/>
    <property type="match status" value="2"/>
</dbReference>
<dbReference type="SUPFAM" id="SSF52540">
    <property type="entry name" value="P-loop containing nucleoside triphosphate hydrolases"/>
    <property type="match status" value="1"/>
</dbReference>
<feature type="region of interest" description="Disordered" evidence="5">
    <location>
        <begin position="693"/>
        <end position="794"/>
    </location>
</feature>
<accession>A0A8B9HRV9</accession>
<feature type="compositionally biased region" description="Polar residues" evidence="5">
    <location>
        <begin position="567"/>
        <end position="578"/>
    </location>
</feature>
<dbReference type="Ensembl" id="ENSAMXT00005015729.1">
    <property type="protein sequence ID" value="ENSAMXP00005014196.1"/>
    <property type="gene ID" value="ENSAMXG00005007572.1"/>
</dbReference>
<dbReference type="CDD" id="cd01852">
    <property type="entry name" value="AIG1"/>
    <property type="match status" value="1"/>
</dbReference>
<dbReference type="PANTHER" id="PTHR10903">
    <property type="entry name" value="GTPASE, IMAP FAMILY MEMBER-RELATED"/>
    <property type="match status" value="1"/>
</dbReference>
<dbReference type="InterPro" id="IPR027417">
    <property type="entry name" value="P-loop_NTPase"/>
</dbReference>
<dbReference type="PANTHER" id="PTHR10903:SF170">
    <property type="entry name" value="GTPASE IMAP FAMILY MEMBER 7"/>
    <property type="match status" value="1"/>
</dbReference>
<dbReference type="Proteomes" id="UP000694621">
    <property type="component" value="Unplaced"/>
</dbReference>
<dbReference type="Gene3D" id="3.40.50.300">
    <property type="entry name" value="P-loop containing nucleotide triphosphate hydrolases"/>
    <property type="match status" value="2"/>
</dbReference>
<keyword evidence="2" id="KW-0547">Nucleotide-binding</keyword>
<dbReference type="GO" id="GO:0005525">
    <property type="term" value="F:GTP binding"/>
    <property type="evidence" value="ECO:0007669"/>
    <property type="project" value="UniProtKB-KW"/>
</dbReference>
<comment type="similarity">
    <text evidence="1">Belongs to the TRAFAC class TrmE-Era-EngA-EngB-Septin-like GTPase superfamily. AIG1/Toc34/Toc159-like paraseptin GTPase family. IAN subfamily.</text>
</comment>
<dbReference type="InterPro" id="IPR006703">
    <property type="entry name" value="G_AIG1"/>
</dbReference>
<evidence type="ECO:0000313" key="8">
    <source>
        <dbReference type="Proteomes" id="UP000694621"/>
    </source>
</evidence>
<feature type="compositionally biased region" description="Basic and acidic residues" evidence="5">
    <location>
        <begin position="626"/>
        <end position="676"/>
    </location>
</feature>
<organism evidence="7 8">
    <name type="scientific">Astyanax mexicanus</name>
    <name type="common">Blind cave fish</name>
    <name type="synonym">Astyanax fasciatus mexicanus</name>
    <dbReference type="NCBI Taxonomy" id="7994"/>
    <lineage>
        <taxon>Eukaryota</taxon>
        <taxon>Metazoa</taxon>
        <taxon>Chordata</taxon>
        <taxon>Craniata</taxon>
        <taxon>Vertebrata</taxon>
        <taxon>Euteleostomi</taxon>
        <taxon>Actinopterygii</taxon>
        <taxon>Neopterygii</taxon>
        <taxon>Teleostei</taxon>
        <taxon>Ostariophysi</taxon>
        <taxon>Characiformes</taxon>
        <taxon>Characoidei</taxon>
        <taxon>Acestrorhamphidae</taxon>
        <taxon>Acestrorhamphinae</taxon>
        <taxon>Astyanax</taxon>
    </lineage>
</organism>
<feature type="compositionally biased region" description="Basic and acidic residues" evidence="5">
    <location>
        <begin position="540"/>
        <end position="566"/>
    </location>
</feature>
<feature type="domain" description="AIG1-type G" evidence="6">
    <location>
        <begin position="274"/>
        <end position="476"/>
    </location>
</feature>
<keyword evidence="3" id="KW-0342">GTP-binding</keyword>
<proteinExistence type="inferred from homology"/>
<evidence type="ECO:0000256" key="2">
    <source>
        <dbReference type="ARBA" id="ARBA00022741"/>
    </source>
</evidence>
<dbReference type="AlphaFoldDB" id="A0A8B9HRV9"/>
<protein>
    <recommendedName>
        <fullName evidence="6">AIG1-type G domain-containing protein</fullName>
    </recommendedName>
</protein>